<evidence type="ECO:0000313" key="4">
    <source>
        <dbReference type="Proteomes" id="UP000887566"/>
    </source>
</evidence>
<reference evidence="5" key="1">
    <citation type="submission" date="2022-11" db="UniProtKB">
        <authorList>
            <consortium name="WormBaseParasite"/>
        </authorList>
    </citation>
    <scope>IDENTIFICATION</scope>
</reference>
<evidence type="ECO:0000256" key="1">
    <source>
        <dbReference type="ARBA" id="ARBA00004123"/>
    </source>
</evidence>
<keyword evidence="2" id="KW-0539">Nucleus</keyword>
<dbReference type="InterPro" id="IPR028211">
    <property type="entry name" value="Ntr2"/>
</dbReference>
<name>A0A914UW43_9BILA</name>
<feature type="region of interest" description="Disordered" evidence="3">
    <location>
        <begin position="87"/>
        <end position="162"/>
    </location>
</feature>
<dbReference type="InterPro" id="IPR012890">
    <property type="entry name" value="GCFC2-like"/>
</dbReference>
<dbReference type="GO" id="GO:0000390">
    <property type="term" value="P:spliceosomal complex disassembly"/>
    <property type="evidence" value="ECO:0007669"/>
    <property type="project" value="InterPro"/>
</dbReference>
<dbReference type="Proteomes" id="UP000887566">
    <property type="component" value="Unplaced"/>
</dbReference>
<sequence>MFKKTNRQNIRRQRRTSDDELGDENGLREGTDDGAKNGGHNAAPPAPPPVINKVVERTPSPPSTKPANLLSFDVVEEGDDAVEFKIKKSSESRRLEKFQRRLKKEKGRRETSEEAPDEGVRAATIKEEPRSPVGRTKSPIAKGDFDDATKREDENARSKDPTWNKFRSVYTEGGIPDAQAVYRARKQREKARVEGDSFIPLEDDTQRLKDKGEVRSRLVREDDNDASDEETGRFYSARSLVITEEERRRTEQAEFLAAEQGESEDDSDDELARWEQEQIRKGISAQQISAFQQEHHATRAFYGKNAQPAVVEQEVREPEPMEMEIEMEMDFVESRKLPKPGGGPSTMVSKAPTVSIEDVIANLRDRLSDGELHMNTRKFEKQKLADNLAENTAMISKLELTAPRLQQQYNLYQEMRVYSRNLLECLDETIGKIDELEDSMMGLLKNRAEYVIRRRRQDVRDQYDECSAAAAGKAQSFVRTPDVAIRAAEREARRGRRRQAREKQLTGVSHHEGMSSDDEETPSQIAIFKDNLAQLSESAQQIFADALEEYSSIDAICERIVHWLAVDAPSFEDAFIEMCIPKLLSPIIRLQLIDWNPLAAESPPLDTMDWYTSLLAVGSHNLDVDKEHSTIVGLIPAVIEKVLLLKLTRKCFSVGSFAPLSSVVGMTSVIARRRAAK</sequence>
<proteinExistence type="predicted"/>
<feature type="region of interest" description="Disordered" evidence="3">
    <location>
        <begin position="491"/>
        <end position="521"/>
    </location>
</feature>
<feature type="compositionally biased region" description="Basic and acidic residues" evidence="3">
    <location>
        <begin position="87"/>
        <end position="99"/>
    </location>
</feature>
<dbReference type="GO" id="GO:0003677">
    <property type="term" value="F:DNA binding"/>
    <property type="evidence" value="ECO:0007669"/>
    <property type="project" value="InterPro"/>
</dbReference>
<feature type="compositionally biased region" description="Basic and acidic residues" evidence="3">
    <location>
        <begin position="211"/>
        <end position="221"/>
    </location>
</feature>
<dbReference type="Pfam" id="PF15458">
    <property type="entry name" value="NTR2"/>
    <property type="match status" value="1"/>
</dbReference>
<feature type="compositionally biased region" description="Basic and acidic residues" evidence="3">
    <location>
        <begin position="107"/>
        <end position="130"/>
    </location>
</feature>
<feature type="region of interest" description="Disordered" evidence="3">
    <location>
        <begin position="211"/>
        <end position="272"/>
    </location>
</feature>
<protein>
    <submittedName>
        <fullName evidence="5">GCF C-terminal domain-containing protein</fullName>
    </submittedName>
</protein>
<dbReference type="WBParaSite" id="PSAMB.scaffold1306size33179.g12382.t1">
    <property type="protein sequence ID" value="PSAMB.scaffold1306size33179.g12382.t1"/>
    <property type="gene ID" value="PSAMB.scaffold1306size33179.g12382"/>
</dbReference>
<keyword evidence="4" id="KW-1185">Reference proteome</keyword>
<feature type="compositionally biased region" description="Basic residues" evidence="3">
    <location>
        <begin position="1"/>
        <end position="14"/>
    </location>
</feature>
<organism evidence="4 5">
    <name type="scientific">Plectus sambesii</name>
    <dbReference type="NCBI Taxonomy" id="2011161"/>
    <lineage>
        <taxon>Eukaryota</taxon>
        <taxon>Metazoa</taxon>
        <taxon>Ecdysozoa</taxon>
        <taxon>Nematoda</taxon>
        <taxon>Chromadorea</taxon>
        <taxon>Plectida</taxon>
        <taxon>Plectina</taxon>
        <taxon>Plectoidea</taxon>
        <taxon>Plectidae</taxon>
        <taxon>Plectus</taxon>
    </lineage>
</organism>
<accession>A0A914UW43</accession>
<dbReference type="PANTHER" id="PTHR12214">
    <property type="entry name" value="GC-RICH SEQUENCE DNA-BINDING FACTOR"/>
    <property type="match status" value="1"/>
</dbReference>
<dbReference type="PANTHER" id="PTHR12214:SF0">
    <property type="entry name" value="LD29489P"/>
    <property type="match status" value="1"/>
</dbReference>
<evidence type="ECO:0000256" key="2">
    <source>
        <dbReference type="ARBA" id="ARBA00023242"/>
    </source>
</evidence>
<evidence type="ECO:0000313" key="5">
    <source>
        <dbReference type="WBParaSite" id="PSAMB.scaffold1306size33179.g12382.t1"/>
    </source>
</evidence>
<feature type="compositionally biased region" description="Basic and acidic residues" evidence="3">
    <location>
        <begin position="501"/>
        <end position="514"/>
    </location>
</feature>
<evidence type="ECO:0000256" key="3">
    <source>
        <dbReference type="SAM" id="MobiDB-lite"/>
    </source>
</evidence>
<feature type="compositionally biased region" description="Basic and acidic residues" evidence="3">
    <location>
        <begin position="25"/>
        <end position="35"/>
    </location>
</feature>
<feature type="compositionally biased region" description="Basic and acidic residues" evidence="3">
    <location>
        <begin position="143"/>
        <end position="162"/>
    </location>
</feature>
<feature type="region of interest" description="Disordered" evidence="3">
    <location>
        <begin position="1"/>
        <end position="71"/>
    </location>
</feature>
<dbReference type="AlphaFoldDB" id="A0A914UW43"/>
<dbReference type="GO" id="GO:0071008">
    <property type="term" value="C:U2-type post-mRNA release spliceosomal complex"/>
    <property type="evidence" value="ECO:0007669"/>
    <property type="project" value="InterPro"/>
</dbReference>
<comment type="subcellular location">
    <subcellularLocation>
        <location evidence="1">Nucleus</location>
    </subcellularLocation>
</comment>